<evidence type="ECO:0000259" key="2">
    <source>
        <dbReference type="PROSITE" id="PS51173"/>
    </source>
</evidence>
<dbReference type="SUPFAM" id="SSF49384">
    <property type="entry name" value="Carbohydrate-binding domain"/>
    <property type="match status" value="1"/>
</dbReference>
<dbReference type="InterPro" id="IPR012291">
    <property type="entry name" value="CBM2_carb-bd_dom_sf"/>
</dbReference>
<dbReference type="Pfam" id="PF00553">
    <property type="entry name" value="CBM_2"/>
    <property type="match status" value="1"/>
</dbReference>
<dbReference type="InterPro" id="IPR008965">
    <property type="entry name" value="CBM2/CBM3_carb-bd_dom_sf"/>
</dbReference>
<dbReference type="InterPro" id="IPR001919">
    <property type="entry name" value="CBD2"/>
</dbReference>
<name>A0A8J3M354_9ACTN</name>
<protein>
    <recommendedName>
        <fullName evidence="2">CBM2 domain-containing protein</fullName>
    </recommendedName>
</protein>
<evidence type="ECO:0000313" key="4">
    <source>
        <dbReference type="Proteomes" id="UP000653674"/>
    </source>
</evidence>
<dbReference type="AlphaFoldDB" id="A0A8J3M354"/>
<dbReference type="Proteomes" id="UP000653674">
    <property type="component" value="Unassembled WGS sequence"/>
</dbReference>
<accession>A0A8J3M354</accession>
<reference evidence="3" key="1">
    <citation type="submission" date="2021-01" db="EMBL/GenBank/DDBJ databases">
        <title>Whole genome shotgun sequence of Planosporangium flavigriseum NBRC 105377.</title>
        <authorList>
            <person name="Komaki H."/>
            <person name="Tamura T."/>
        </authorList>
    </citation>
    <scope>NUCLEOTIDE SEQUENCE</scope>
    <source>
        <strain evidence="3">NBRC 105377</strain>
    </source>
</reference>
<dbReference type="GO" id="GO:0030247">
    <property type="term" value="F:polysaccharide binding"/>
    <property type="evidence" value="ECO:0007669"/>
    <property type="project" value="UniProtKB-UniRule"/>
</dbReference>
<dbReference type="GO" id="GO:0005975">
    <property type="term" value="P:carbohydrate metabolic process"/>
    <property type="evidence" value="ECO:0007669"/>
    <property type="project" value="InterPro"/>
</dbReference>
<sequence length="167" mass="16992">MGGDLRAAAWALAALIVATLSIFLAQRLHANGNGSQGGGRAAPTAGRAPSPTPSERPGCSASFTVAGAWPTGFQANVTVRSNGTTPIGGWTVTWTFPSDQTVMQLWNGHFTQTKSAVRVDSEGWNALATAKNTATFGFVGSGTAPPGVQNLTCTVSAASASSSPSRR</sequence>
<gene>
    <name evidence="3" type="ORF">Pfl04_43640</name>
</gene>
<comment type="caution">
    <text evidence="3">The sequence shown here is derived from an EMBL/GenBank/DDBJ whole genome shotgun (WGS) entry which is preliminary data.</text>
</comment>
<keyword evidence="4" id="KW-1185">Reference proteome</keyword>
<feature type="region of interest" description="Disordered" evidence="1">
    <location>
        <begin position="33"/>
        <end position="59"/>
    </location>
</feature>
<dbReference type="RefSeq" id="WP_168079683.1">
    <property type="nucleotide sequence ID" value="NZ_BAAAQJ010000029.1"/>
</dbReference>
<dbReference type="GO" id="GO:0004553">
    <property type="term" value="F:hydrolase activity, hydrolyzing O-glycosyl compounds"/>
    <property type="evidence" value="ECO:0007669"/>
    <property type="project" value="InterPro"/>
</dbReference>
<dbReference type="EMBL" id="BONU01000041">
    <property type="protein sequence ID" value="GIG75960.1"/>
    <property type="molecule type" value="Genomic_DNA"/>
</dbReference>
<dbReference type="Gene3D" id="2.60.40.290">
    <property type="match status" value="1"/>
</dbReference>
<dbReference type="SMART" id="SM00637">
    <property type="entry name" value="CBD_II"/>
    <property type="match status" value="1"/>
</dbReference>
<evidence type="ECO:0000256" key="1">
    <source>
        <dbReference type="SAM" id="MobiDB-lite"/>
    </source>
</evidence>
<dbReference type="PROSITE" id="PS51173">
    <property type="entry name" value="CBM2"/>
    <property type="match status" value="1"/>
</dbReference>
<evidence type="ECO:0000313" key="3">
    <source>
        <dbReference type="EMBL" id="GIG75960.1"/>
    </source>
</evidence>
<proteinExistence type="predicted"/>
<feature type="domain" description="CBM2" evidence="2">
    <location>
        <begin position="52"/>
        <end position="163"/>
    </location>
</feature>
<organism evidence="3 4">
    <name type="scientific">Planosporangium flavigriseum</name>
    <dbReference type="NCBI Taxonomy" id="373681"/>
    <lineage>
        <taxon>Bacteria</taxon>
        <taxon>Bacillati</taxon>
        <taxon>Actinomycetota</taxon>
        <taxon>Actinomycetes</taxon>
        <taxon>Micromonosporales</taxon>
        <taxon>Micromonosporaceae</taxon>
        <taxon>Planosporangium</taxon>
    </lineage>
</organism>